<evidence type="ECO:0000256" key="1">
    <source>
        <dbReference type="SAM" id="MobiDB-lite"/>
    </source>
</evidence>
<evidence type="ECO:0000313" key="2">
    <source>
        <dbReference type="EMBL" id="GFD24754.1"/>
    </source>
</evidence>
<gene>
    <name evidence="2" type="ORF">Tci_896723</name>
</gene>
<feature type="region of interest" description="Disordered" evidence="1">
    <location>
        <begin position="62"/>
        <end position="101"/>
    </location>
</feature>
<organism evidence="2">
    <name type="scientific">Tanacetum cinerariifolium</name>
    <name type="common">Dalmatian daisy</name>
    <name type="synonym">Chrysanthemum cinerariifolium</name>
    <dbReference type="NCBI Taxonomy" id="118510"/>
    <lineage>
        <taxon>Eukaryota</taxon>
        <taxon>Viridiplantae</taxon>
        <taxon>Streptophyta</taxon>
        <taxon>Embryophyta</taxon>
        <taxon>Tracheophyta</taxon>
        <taxon>Spermatophyta</taxon>
        <taxon>Magnoliopsida</taxon>
        <taxon>eudicotyledons</taxon>
        <taxon>Gunneridae</taxon>
        <taxon>Pentapetalae</taxon>
        <taxon>asterids</taxon>
        <taxon>campanulids</taxon>
        <taxon>Asterales</taxon>
        <taxon>Asteraceae</taxon>
        <taxon>Asteroideae</taxon>
        <taxon>Anthemideae</taxon>
        <taxon>Anthemidinae</taxon>
        <taxon>Tanacetum</taxon>
    </lineage>
</organism>
<accession>A0A699UXV1</accession>
<reference evidence="2" key="1">
    <citation type="journal article" date="2019" name="Sci. Rep.">
        <title>Draft genome of Tanacetum cinerariifolium, the natural source of mosquito coil.</title>
        <authorList>
            <person name="Yamashiro T."/>
            <person name="Shiraishi A."/>
            <person name="Satake H."/>
            <person name="Nakayama K."/>
        </authorList>
    </citation>
    <scope>NUCLEOTIDE SEQUENCE</scope>
</reference>
<proteinExistence type="predicted"/>
<comment type="caution">
    <text evidence="2">The sequence shown here is derived from an EMBL/GenBank/DDBJ whole genome shotgun (WGS) entry which is preliminary data.</text>
</comment>
<dbReference type="AlphaFoldDB" id="A0A699UXV1"/>
<protein>
    <submittedName>
        <fullName evidence="2">Uncharacterized protein</fullName>
    </submittedName>
</protein>
<feature type="non-terminal residue" evidence="2">
    <location>
        <position position="150"/>
    </location>
</feature>
<sequence length="150" mass="16773">MNYQPIVAWNQPNDNAGIKENLDAGKVRKETISGQQYVLLPLWSSDSQDLKNTDDNVTDDAFKVKENENDVHVSAHKSDKTDKKKHDEKAKRDDKGKSPVDSITRVRDLRAKFEIFSFNSTNRVNAISEPVNAAGLNPTNNTNSFNTASP</sequence>
<dbReference type="EMBL" id="BKCJ011354873">
    <property type="protein sequence ID" value="GFD24754.1"/>
    <property type="molecule type" value="Genomic_DNA"/>
</dbReference>
<name>A0A699UXV1_TANCI</name>